<dbReference type="Proteomes" id="UP001056681">
    <property type="component" value="Chromosome"/>
</dbReference>
<dbReference type="Pfam" id="PF02481">
    <property type="entry name" value="DNA_processg_A"/>
    <property type="match status" value="1"/>
</dbReference>
<protein>
    <submittedName>
        <fullName evidence="4">DNA-protecting protein DprA</fullName>
    </submittedName>
</protein>
<dbReference type="PANTHER" id="PTHR43022:SF1">
    <property type="entry name" value="PROTEIN SMF"/>
    <property type="match status" value="1"/>
</dbReference>
<dbReference type="InterPro" id="IPR003488">
    <property type="entry name" value="DprA"/>
</dbReference>
<feature type="region of interest" description="Disordered" evidence="2">
    <location>
        <begin position="316"/>
        <end position="371"/>
    </location>
</feature>
<dbReference type="InterPro" id="IPR057666">
    <property type="entry name" value="DrpA_SLOG"/>
</dbReference>
<gene>
    <name evidence="4" type="ORF">IM816_15485</name>
</gene>
<feature type="domain" description="Smf/DprA SLOG" evidence="3">
    <location>
        <begin position="97"/>
        <end position="295"/>
    </location>
</feature>
<dbReference type="SUPFAM" id="SSF102405">
    <property type="entry name" value="MCP/YpsA-like"/>
    <property type="match status" value="1"/>
</dbReference>
<keyword evidence="5" id="KW-1185">Reference proteome</keyword>
<dbReference type="EMBL" id="CP063231">
    <property type="protein sequence ID" value="URL60429.1"/>
    <property type="molecule type" value="Genomic_DNA"/>
</dbReference>
<name>A0ABY4TC05_9GAMM</name>
<feature type="compositionally biased region" description="Basic and acidic residues" evidence="2">
    <location>
        <begin position="418"/>
        <end position="429"/>
    </location>
</feature>
<organism evidence="4 5">
    <name type="scientific">Luteibacter flocculans</name>
    <dbReference type="NCBI Taxonomy" id="2780091"/>
    <lineage>
        <taxon>Bacteria</taxon>
        <taxon>Pseudomonadati</taxon>
        <taxon>Pseudomonadota</taxon>
        <taxon>Gammaproteobacteria</taxon>
        <taxon>Lysobacterales</taxon>
        <taxon>Rhodanobacteraceae</taxon>
        <taxon>Luteibacter</taxon>
    </lineage>
</organism>
<evidence type="ECO:0000259" key="3">
    <source>
        <dbReference type="Pfam" id="PF02481"/>
    </source>
</evidence>
<comment type="similarity">
    <text evidence="1">Belongs to the DprA/Smf family.</text>
</comment>
<dbReference type="Gene3D" id="3.40.50.450">
    <property type="match status" value="1"/>
</dbReference>
<reference evidence="4" key="1">
    <citation type="submission" date="2020-10" db="EMBL/GenBank/DDBJ databases">
        <title>Whole-genome sequence of Luteibacter sp. EIF3.</title>
        <authorList>
            <person name="Friedrich I."/>
            <person name="Hertel R."/>
            <person name="Daniel R."/>
        </authorList>
    </citation>
    <scope>NUCLEOTIDE SEQUENCE</scope>
    <source>
        <strain evidence="4">EIF3</strain>
    </source>
</reference>
<accession>A0ABY4TC05</accession>
<proteinExistence type="inferred from homology"/>
<evidence type="ECO:0000256" key="1">
    <source>
        <dbReference type="ARBA" id="ARBA00006525"/>
    </source>
</evidence>
<evidence type="ECO:0000313" key="4">
    <source>
        <dbReference type="EMBL" id="URL60429.1"/>
    </source>
</evidence>
<feature type="region of interest" description="Disordered" evidence="2">
    <location>
        <begin position="418"/>
        <end position="440"/>
    </location>
</feature>
<evidence type="ECO:0000313" key="5">
    <source>
        <dbReference type="Proteomes" id="UP001056681"/>
    </source>
</evidence>
<sequence>MHMSKQSQAVLLLTAWLGKPDRGEAAPLAPREWGRFALWLKEQGHSPADLLDSRDLPTLLQGWADRAIDLPRIQRLLERGVAMGIALEKWERAGLWVITRSDPEYPSRLKRLLKTDAPPVLFGSGDRDLLDRGGIAVVGARDIGPEDLAFTGKLGGQIAMDGRSVVSGGARGADETAMLAALAQGGTVIGILADGLLRASSSAKYRSSLVGGNLVLISPFNPEAGFHAGNAMARNKYIYCLADAAIVIKSARGTGGTWNGAIETLKNGWVPVWVKPHADHASGNAALADAGAFWLPETVSDFDAIMGRTASIERPAAHSLFDARPPGIRESDPPPASELEADAMPHADVADSTPERQGENDVSATGPSKPASSPDLYEYFLLQLEAATRDGPATAEALQQKLGLVKTQLSEWLKRAVKEGRVEKRDKPVRYQSPRNSQLF</sequence>
<feature type="compositionally biased region" description="Basic and acidic residues" evidence="2">
    <location>
        <begin position="343"/>
        <end position="359"/>
    </location>
</feature>
<evidence type="ECO:0000256" key="2">
    <source>
        <dbReference type="SAM" id="MobiDB-lite"/>
    </source>
</evidence>
<dbReference type="PANTHER" id="PTHR43022">
    <property type="entry name" value="PROTEIN SMF"/>
    <property type="match status" value="1"/>
</dbReference>